<protein>
    <recommendedName>
        <fullName evidence="3">DUF4905 domain-containing protein</fullName>
    </recommendedName>
</protein>
<dbReference type="Proteomes" id="UP000014174">
    <property type="component" value="Unassembled WGS sequence"/>
</dbReference>
<dbReference type="eggNOG" id="ENOG5033SA0">
    <property type="taxonomic scope" value="Bacteria"/>
</dbReference>
<dbReference type="AlphaFoldDB" id="R9H4H3"/>
<dbReference type="Pfam" id="PF16248">
    <property type="entry name" value="DUF4905"/>
    <property type="match status" value="1"/>
</dbReference>
<keyword evidence="2" id="KW-1185">Reference proteome</keyword>
<sequence length="254" mass="29427">MTTKYTLKPSLQEKFKGIIWKIETNNINGVIAIETRSSDNKEAFYSAFNFKTGEKLFKEITVEDSWHWSLDKAYNDFVYLHGYISEKSPEHKGIVALNHHGTIAWTAYNKTLETVAEEGLIIYNPTFQQKELELADAATGKIVQNKLSHYTPLNREMYFPETLEDVLLFPAEIEGTLVGPVSYISYNEKDCYSFHCTKDAVTSQVLLIKKDHNTLHKEILEDNISKLNPEPFFIEENHLFCIRNNKREIVTYFV</sequence>
<evidence type="ECO:0000313" key="2">
    <source>
        <dbReference type="Proteomes" id="UP000014174"/>
    </source>
</evidence>
<proteinExistence type="predicted"/>
<dbReference type="STRING" id="1150600.ADIARSV_0718"/>
<dbReference type="EMBL" id="AQPN01000024">
    <property type="protein sequence ID" value="EOR96074.1"/>
    <property type="molecule type" value="Genomic_DNA"/>
</dbReference>
<gene>
    <name evidence="1" type="ORF">ADIARSV_0718</name>
</gene>
<evidence type="ECO:0008006" key="3">
    <source>
        <dbReference type="Google" id="ProtNLM"/>
    </source>
</evidence>
<reference evidence="1 2" key="1">
    <citation type="journal article" date="2013" name="Genome Announc.">
        <title>Draft Genome Sequence of Arcticibacter svalbardensis Strain MN12-7T, a Member of the Family Sphingobacteriaceae Isolated from an Arctic Soil Sample.</title>
        <authorList>
            <person name="Shivaji S."/>
            <person name="Ara S."/>
            <person name="Prasad S."/>
            <person name="Manasa B.P."/>
            <person name="Begum Z."/>
            <person name="Singh A."/>
            <person name="Kumar Pinnaka A."/>
        </authorList>
    </citation>
    <scope>NUCLEOTIDE SEQUENCE [LARGE SCALE GENOMIC DNA]</scope>
    <source>
        <strain evidence="1 2">MN12-7</strain>
    </source>
</reference>
<organism evidence="1 2">
    <name type="scientific">Arcticibacter svalbardensis MN12-7</name>
    <dbReference type="NCBI Taxonomy" id="1150600"/>
    <lineage>
        <taxon>Bacteria</taxon>
        <taxon>Pseudomonadati</taxon>
        <taxon>Bacteroidota</taxon>
        <taxon>Sphingobacteriia</taxon>
        <taxon>Sphingobacteriales</taxon>
        <taxon>Sphingobacteriaceae</taxon>
        <taxon>Arcticibacter</taxon>
    </lineage>
</organism>
<evidence type="ECO:0000313" key="1">
    <source>
        <dbReference type="EMBL" id="EOR96074.1"/>
    </source>
</evidence>
<dbReference type="InterPro" id="IPR032595">
    <property type="entry name" value="DUF4905"/>
</dbReference>
<comment type="caution">
    <text evidence="1">The sequence shown here is derived from an EMBL/GenBank/DDBJ whole genome shotgun (WGS) entry which is preliminary data.</text>
</comment>
<name>R9H4H3_9SPHI</name>
<accession>R9H4H3</accession>